<dbReference type="GO" id="GO:0009307">
    <property type="term" value="P:DNA restriction-modification system"/>
    <property type="evidence" value="ECO:0007669"/>
    <property type="project" value="UniProtKB-KW"/>
</dbReference>
<name>A0A4Z0Q4E6_9BACT</name>
<dbReference type="InterPro" id="IPR044946">
    <property type="entry name" value="Restrct_endonuc_typeI_TRD_sf"/>
</dbReference>
<dbReference type="InterPro" id="IPR052021">
    <property type="entry name" value="Type-I_RS_S_subunit"/>
</dbReference>
<keyword evidence="5" id="KW-0378">Hydrolase</keyword>
<gene>
    <name evidence="5" type="ORF">E5K00_01680</name>
</gene>
<accession>A0A4Z0Q4E6</accession>
<feature type="domain" description="Type I restriction modification DNA specificity" evidence="4">
    <location>
        <begin position="214"/>
        <end position="355"/>
    </location>
</feature>
<dbReference type="Gene3D" id="3.90.220.20">
    <property type="entry name" value="DNA methylase specificity domains"/>
    <property type="match status" value="2"/>
</dbReference>
<evidence type="ECO:0000313" key="5">
    <source>
        <dbReference type="EMBL" id="TGE23951.1"/>
    </source>
</evidence>
<dbReference type="SUPFAM" id="SSF116734">
    <property type="entry name" value="DNA methylase specificity domain"/>
    <property type="match status" value="2"/>
</dbReference>
<dbReference type="GO" id="GO:0003677">
    <property type="term" value="F:DNA binding"/>
    <property type="evidence" value="ECO:0007669"/>
    <property type="project" value="UniProtKB-KW"/>
</dbReference>
<evidence type="ECO:0000256" key="3">
    <source>
        <dbReference type="ARBA" id="ARBA00023125"/>
    </source>
</evidence>
<evidence type="ECO:0000259" key="4">
    <source>
        <dbReference type="Pfam" id="PF01420"/>
    </source>
</evidence>
<keyword evidence="3" id="KW-0238">DNA-binding</keyword>
<dbReference type="Proteomes" id="UP000297549">
    <property type="component" value="Unassembled WGS sequence"/>
</dbReference>
<keyword evidence="5" id="KW-0255">Endonuclease</keyword>
<keyword evidence="5" id="KW-0540">Nuclease</keyword>
<protein>
    <submittedName>
        <fullName evidence="5">Restriction endonuclease subunit S</fullName>
    </submittedName>
</protein>
<organism evidence="5 6">
    <name type="scientific">Hymenobacter aquaticus</name>
    <dbReference type="NCBI Taxonomy" id="1867101"/>
    <lineage>
        <taxon>Bacteria</taxon>
        <taxon>Pseudomonadati</taxon>
        <taxon>Bacteroidota</taxon>
        <taxon>Cytophagia</taxon>
        <taxon>Cytophagales</taxon>
        <taxon>Hymenobacteraceae</taxon>
        <taxon>Hymenobacter</taxon>
    </lineage>
</organism>
<dbReference type="AlphaFoldDB" id="A0A4Z0Q4E6"/>
<dbReference type="RefSeq" id="WP_135461038.1">
    <property type="nucleotide sequence ID" value="NZ_SRLC01000001.1"/>
</dbReference>
<sequence>MMNSWRNVKLGDIARLIKDGYTPEPDDDTPYIGLEHIEQQTLRLISCGIASDVTSTKAQFKTGDILFGKLRPYFRKVYRPKFDGICSTDIWVIRARTGVDQGFLFYLLASYEFVDMTAAGSSGTRMPRADWKYLSNSEWRWKLPPLPEQQQIAAILSSLDDKIELNRRMNQTLEQLAQTLFRQWFVAFDFSNAEGQPYRSSGGEMVESELGEIPQGWRVGSLDTIATYLNGLALQKFPADGPDSLPVIKIREMRQGITDATDRASRAVGEKYIIQDGDILFSWSGTLDVVMWSGGEGALNQHLFKVSSSAYPKWFFYLWTLFHLEQFKQIAKDKATTMGHIQRRHLTEAIVTIPNEFQLETMSLVLEPILSRILNNMLESRTLATLRDTLLPQLLSGRLTVRQGEELAAQS</sequence>
<dbReference type="InterPro" id="IPR000055">
    <property type="entry name" value="Restrct_endonuc_typeI_TRD"/>
</dbReference>
<dbReference type="PANTHER" id="PTHR30408:SF13">
    <property type="entry name" value="TYPE I RESTRICTION ENZYME HINDI SPECIFICITY SUBUNIT"/>
    <property type="match status" value="1"/>
</dbReference>
<evidence type="ECO:0000313" key="6">
    <source>
        <dbReference type="Proteomes" id="UP000297549"/>
    </source>
</evidence>
<reference evidence="5 6" key="1">
    <citation type="submission" date="2019-04" db="EMBL/GenBank/DDBJ databases">
        <authorList>
            <person name="Feng G."/>
            <person name="Zhang J."/>
            <person name="Zhu H."/>
        </authorList>
    </citation>
    <scope>NUCLEOTIDE SEQUENCE [LARGE SCALE GENOMIC DNA]</scope>
    <source>
        <strain evidence="5 6">JCM 31653</strain>
    </source>
</reference>
<proteinExistence type="inferred from homology"/>
<dbReference type="Pfam" id="PF01420">
    <property type="entry name" value="Methylase_S"/>
    <property type="match status" value="2"/>
</dbReference>
<feature type="domain" description="Type I restriction modification DNA specificity" evidence="4">
    <location>
        <begin position="4"/>
        <end position="175"/>
    </location>
</feature>
<dbReference type="PANTHER" id="PTHR30408">
    <property type="entry name" value="TYPE-1 RESTRICTION ENZYME ECOKI SPECIFICITY PROTEIN"/>
    <property type="match status" value="1"/>
</dbReference>
<evidence type="ECO:0000256" key="2">
    <source>
        <dbReference type="ARBA" id="ARBA00022747"/>
    </source>
</evidence>
<comment type="similarity">
    <text evidence="1">Belongs to the type-I restriction system S methylase family.</text>
</comment>
<keyword evidence="6" id="KW-1185">Reference proteome</keyword>
<comment type="caution">
    <text evidence="5">The sequence shown here is derived from an EMBL/GenBank/DDBJ whole genome shotgun (WGS) entry which is preliminary data.</text>
</comment>
<dbReference type="EMBL" id="SRLC01000001">
    <property type="protein sequence ID" value="TGE23951.1"/>
    <property type="molecule type" value="Genomic_DNA"/>
</dbReference>
<dbReference type="GO" id="GO:0004519">
    <property type="term" value="F:endonuclease activity"/>
    <property type="evidence" value="ECO:0007669"/>
    <property type="project" value="UniProtKB-KW"/>
</dbReference>
<evidence type="ECO:0000256" key="1">
    <source>
        <dbReference type="ARBA" id="ARBA00010923"/>
    </source>
</evidence>
<dbReference type="OrthoDB" id="825893at2"/>
<keyword evidence="2" id="KW-0680">Restriction system</keyword>